<dbReference type="GO" id="GO:0004222">
    <property type="term" value="F:metalloendopeptidase activity"/>
    <property type="evidence" value="ECO:0007669"/>
    <property type="project" value="InterPro"/>
</dbReference>
<dbReference type="GO" id="GO:0046872">
    <property type="term" value="F:metal ion binding"/>
    <property type="evidence" value="ECO:0007669"/>
    <property type="project" value="UniProtKB-KW"/>
</dbReference>
<proteinExistence type="inferred from homology"/>
<dbReference type="PANTHER" id="PTHR22726:SF1">
    <property type="entry name" value="METALLOENDOPEPTIDASE OMA1, MITOCHONDRIAL"/>
    <property type="match status" value="1"/>
</dbReference>
<keyword evidence="3 6" id="KW-0378">Hydrolase</keyword>
<evidence type="ECO:0000259" key="8">
    <source>
        <dbReference type="Pfam" id="PF01435"/>
    </source>
</evidence>
<dbReference type="GO" id="GO:0051603">
    <property type="term" value="P:proteolysis involved in protein catabolic process"/>
    <property type="evidence" value="ECO:0007669"/>
    <property type="project" value="TreeGrafter"/>
</dbReference>
<dbReference type="Proteomes" id="UP000485562">
    <property type="component" value="Unassembled WGS sequence"/>
</dbReference>
<comment type="similarity">
    <text evidence="6">Belongs to the peptidase M48 family.</text>
</comment>
<keyword evidence="7" id="KW-0732">Signal</keyword>
<reference evidence="9" key="1">
    <citation type="submission" date="2017-02" db="EMBL/GenBank/DDBJ databases">
        <title>Delving into the versatile metabolic prowess of the omnipresent phylum Bacteroidetes.</title>
        <authorList>
            <person name="Nobu M.K."/>
            <person name="Mei R."/>
            <person name="Narihiro T."/>
            <person name="Kuroda K."/>
            <person name="Liu W.-T."/>
        </authorList>
    </citation>
    <scope>NUCLEOTIDE SEQUENCE</scope>
    <source>
        <strain evidence="9">ADurb.Bin131</strain>
    </source>
</reference>
<evidence type="ECO:0000256" key="1">
    <source>
        <dbReference type="ARBA" id="ARBA00022670"/>
    </source>
</evidence>
<dbReference type="PANTHER" id="PTHR22726">
    <property type="entry name" value="METALLOENDOPEPTIDASE OMA1"/>
    <property type="match status" value="1"/>
</dbReference>
<dbReference type="PROSITE" id="PS51257">
    <property type="entry name" value="PROKAR_LIPOPROTEIN"/>
    <property type="match status" value="1"/>
</dbReference>
<organism evidence="9">
    <name type="scientific">candidate division TA06 bacterium ADurb.Bin131</name>
    <dbReference type="NCBI Taxonomy" id="1852827"/>
    <lineage>
        <taxon>Bacteria</taxon>
        <taxon>Bacteria division TA06</taxon>
    </lineage>
</organism>
<feature type="signal peptide" evidence="7">
    <location>
        <begin position="1"/>
        <end position="19"/>
    </location>
</feature>
<name>A0A1V6C9G0_UNCT6</name>
<evidence type="ECO:0000313" key="9">
    <source>
        <dbReference type="EMBL" id="OQB73513.1"/>
    </source>
</evidence>
<accession>A0A1V6C9G0</accession>
<dbReference type="InterPro" id="IPR001915">
    <property type="entry name" value="Peptidase_M48"/>
</dbReference>
<evidence type="ECO:0000256" key="2">
    <source>
        <dbReference type="ARBA" id="ARBA00022723"/>
    </source>
</evidence>
<dbReference type="Gene3D" id="3.30.2010.10">
    <property type="entry name" value="Metalloproteases ('zincins'), catalytic domain"/>
    <property type="match status" value="1"/>
</dbReference>
<keyword evidence="5 6" id="KW-0482">Metalloprotease</keyword>
<comment type="cofactor">
    <cofactor evidence="6">
        <name>Zn(2+)</name>
        <dbReference type="ChEBI" id="CHEBI:29105"/>
    </cofactor>
    <text evidence="6">Binds 1 zinc ion per subunit.</text>
</comment>
<keyword evidence="1 6" id="KW-0645">Protease</keyword>
<comment type="caution">
    <text evidence="9">The sequence shown here is derived from an EMBL/GenBank/DDBJ whole genome shotgun (WGS) entry which is preliminary data.</text>
</comment>
<evidence type="ECO:0000256" key="5">
    <source>
        <dbReference type="ARBA" id="ARBA00023049"/>
    </source>
</evidence>
<protein>
    <submittedName>
        <fullName evidence="9">TPR repeat-containing protein YfgC</fullName>
    </submittedName>
</protein>
<feature type="domain" description="Peptidase M48" evidence="8">
    <location>
        <begin position="70"/>
        <end position="241"/>
    </location>
</feature>
<feature type="chain" id="PRO_5013116456" evidence="7">
    <location>
        <begin position="20"/>
        <end position="253"/>
    </location>
</feature>
<evidence type="ECO:0000256" key="4">
    <source>
        <dbReference type="ARBA" id="ARBA00022833"/>
    </source>
</evidence>
<keyword evidence="4 6" id="KW-0862">Zinc</keyword>
<dbReference type="AlphaFoldDB" id="A0A1V6C9G0"/>
<dbReference type="CDD" id="cd07333">
    <property type="entry name" value="M48C_bepA_like"/>
    <property type="match status" value="1"/>
</dbReference>
<evidence type="ECO:0000256" key="7">
    <source>
        <dbReference type="SAM" id="SignalP"/>
    </source>
</evidence>
<dbReference type="InterPro" id="IPR051156">
    <property type="entry name" value="Mito/Outer_Membr_Metalloprot"/>
</dbReference>
<keyword evidence="2" id="KW-0479">Metal-binding</keyword>
<evidence type="ECO:0000256" key="6">
    <source>
        <dbReference type="RuleBase" id="RU003983"/>
    </source>
</evidence>
<sequence>MKKTLIVLSIFTLFLGGCATYYNPITAKQETTIYTEQDEIDLGIALDNKLCKDFKIVENPETIFKGFYQTCAKVAENSDRKNLKFTFKVIENKEVNAFSIPGGFVYVYTGLLKQINSADELACVVGHEIGHICNRDGIHQLEKQLLYSIPTSILFGSGRQKALQQVADTVFTLSMLSYSRTQEIQADTLGMKYAFKAGFDPYGMISFFKKMEELEKNQPLIPLTFLRDHPETKERIKNAEQVIEKLAREKQIN</sequence>
<dbReference type="Pfam" id="PF01435">
    <property type="entry name" value="Peptidase_M48"/>
    <property type="match status" value="1"/>
</dbReference>
<gene>
    <name evidence="9" type="primary">yfgC</name>
    <name evidence="9" type="ORF">BWX89_00899</name>
</gene>
<dbReference type="GO" id="GO:0016020">
    <property type="term" value="C:membrane"/>
    <property type="evidence" value="ECO:0007669"/>
    <property type="project" value="TreeGrafter"/>
</dbReference>
<dbReference type="EMBL" id="MWDQ01000077">
    <property type="protein sequence ID" value="OQB73513.1"/>
    <property type="molecule type" value="Genomic_DNA"/>
</dbReference>
<evidence type="ECO:0000256" key="3">
    <source>
        <dbReference type="ARBA" id="ARBA00022801"/>
    </source>
</evidence>